<name>A0A918F7B1_9ACTN</name>
<sequence>MSLAPLRLYAVLRDALWLLHTAAGVNPAVFDLSRLLPDTAGQPSTSRPALQPRP</sequence>
<gene>
    <name evidence="1" type="ORF">GCM10010280_64920</name>
</gene>
<accession>A0A918F7B1</accession>
<dbReference type="EMBL" id="BMTU01000021">
    <property type="protein sequence ID" value="GGR08177.1"/>
    <property type="molecule type" value="Genomic_DNA"/>
</dbReference>
<evidence type="ECO:0000313" key="2">
    <source>
        <dbReference type="Proteomes" id="UP000656732"/>
    </source>
</evidence>
<keyword evidence="2" id="KW-1185">Reference proteome</keyword>
<reference evidence="1" key="2">
    <citation type="submission" date="2020-09" db="EMBL/GenBank/DDBJ databases">
        <authorList>
            <person name="Sun Q."/>
            <person name="Ohkuma M."/>
        </authorList>
    </citation>
    <scope>NUCLEOTIDE SEQUENCE</scope>
    <source>
        <strain evidence="1">JCM 4403</strain>
    </source>
</reference>
<protein>
    <submittedName>
        <fullName evidence="1">Uncharacterized protein</fullName>
    </submittedName>
</protein>
<dbReference type="AlphaFoldDB" id="A0A918F7B1"/>
<organism evidence="1 2">
    <name type="scientific">Streptomyces pilosus</name>
    <dbReference type="NCBI Taxonomy" id="28893"/>
    <lineage>
        <taxon>Bacteria</taxon>
        <taxon>Bacillati</taxon>
        <taxon>Actinomycetota</taxon>
        <taxon>Actinomycetes</taxon>
        <taxon>Kitasatosporales</taxon>
        <taxon>Streptomycetaceae</taxon>
        <taxon>Streptomyces</taxon>
    </lineage>
</organism>
<proteinExistence type="predicted"/>
<dbReference type="Proteomes" id="UP000656732">
    <property type="component" value="Unassembled WGS sequence"/>
</dbReference>
<comment type="caution">
    <text evidence="1">The sequence shown here is derived from an EMBL/GenBank/DDBJ whole genome shotgun (WGS) entry which is preliminary data.</text>
</comment>
<reference evidence="1" key="1">
    <citation type="journal article" date="2014" name="Int. J. Syst. Evol. Microbiol.">
        <title>Complete genome sequence of Corynebacterium casei LMG S-19264T (=DSM 44701T), isolated from a smear-ripened cheese.</title>
        <authorList>
            <consortium name="US DOE Joint Genome Institute (JGI-PGF)"/>
            <person name="Walter F."/>
            <person name="Albersmeier A."/>
            <person name="Kalinowski J."/>
            <person name="Ruckert C."/>
        </authorList>
    </citation>
    <scope>NUCLEOTIDE SEQUENCE</scope>
    <source>
        <strain evidence="1">JCM 4403</strain>
    </source>
</reference>
<evidence type="ECO:0000313" key="1">
    <source>
        <dbReference type="EMBL" id="GGR08177.1"/>
    </source>
</evidence>